<protein>
    <recommendedName>
        <fullName evidence="3">MepB protein</fullName>
    </recommendedName>
</protein>
<proteinExistence type="predicted"/>
<reference evidence="2" key="1">
    <citation type="submission" date="2016-10" db="EMBL/GenBank/DDBJ databases">
        <authorList>
            <person name="Varghese N."/>
            <person name="Submissions S."/>
        </authorList>
    </citation>
    <scope>NUCLEOTIDE SEQUENCE [LARGE SCALE GENOMIC DNA]</scope>
    <source>
        <strain evidence="2">DSM 19110</strain>
    </source>
</reference>
<accession>A0A1G9P0W4</accession>
<gene>
    <name evidence="1" type="ORF">SAMN05421820_102500</name>
</gene>
<dbReference type="EMBL" id="FNGY01000002">
    <property type="protein sequence ID" value="SDL92241.1"/>
    <property type="molecule type" value="Genomic_DNA"/>
</dbReference>
<dbReference type="Proteomes" id="UP000183200">
    <property type="component" value="Unassembled WGS sequence"/>
</dbReference>
<dbReference type="Gene3D" id="3.40.1350.140">
    <property type="entry name" value="MepB-like"/>
    <property type="match status" value="1"/>
</dbReference>
<evidence type="ECO:0000313" key="1">
    <source>
        <dbReference type="EMBL" id="SDL92241.1"/>
    </source>
</evidence>
<evidence type="ECO:0008006" key="3">
    <source>
        <dbReference type="Google" id="ProtNLM"/>
    </source>
</evidence>
<dbReference type="AlphaFoldDB" id="A0A1G9P0W4"/>
<name>A0A1G9P0W4_9SPHI</name>
<dbReference type="InterPro" id="IPR038231">
    <property type="entry name" value="MepB-like_sf"/>
</dbReference>
<sequence>MTLPPDLLIVKELVFDRLGFESGPVTMEAESAEYGACSFKLNGLAVRFRVGKTTPTKTGQFVTLWKRNGTGPIEPYQASDEIDLFLVSTRKGHRFGQFVFPKPALIKHGILSNNGKEGKRAIRIYPPWEEVTSKQAMKTQQWQLEYFLEIPLEETADPALAKQLYAGED</sequence>
<keyword evidence="2" id="KW-1185">Reference proteome</keyword>
<dbReference type="Pfam" id="PF08877">
    <property type="entry name" value="MepB-like"/>
    <property type="match status" value="1"/>
</dbReference>
<dbReference type="OrthoDB" id="4954833at2"/>
<dbReference type="InterPro" id="IPR011235">
    <property type="entry name" value="MepB-like"/>
</dbReference>
<organism evidence="1 2">
    <name type="scientific">Pedobacter steynii</name>
    <dbReference type="NCBI Taxonomy" id="430522"/>
    <lineage>
        <taxon>Bacteria</taxon>
        <taxon>Pseudomonadati</taxon>
        <taxon>Bacteroidota</taxon>
        <taxon>Sphingobacteriia</taxon>
        <taxon>Sphingobacteriales</taxon>
        <taxon>Sphingobacteriaceae</taxon>
        <taxon>Pedobacter</taxon>
    </lineage>
</organism>
<evidence type="ECO:0000313" key="2">
    <source>
        <dbReference type="Proteomes" id="UP000183200"/>
    </source>
</evidence>
<dbReference type="STRING" id="430522.BFS30_17635"/>
<dbReference type="RefSeq" id="WP_074605363.1">
    <property type="nucleotide sequence ID" value="NZ_FNGY01000002.1"/>
</dbReference>